<evidence type="ECO:0000256" key="2">
    <source>
        <dbReference type="ARBA" id="ARBA00023134"/>
    </source>
</evidence>
<dbReference type="GO" id="GO:0005525">
    <property type="term" value="F:GTP binding"/>
    <property type="evidence" value="ECO:0007669"/>
    <property type="project" value="UniProtKB-KW"/>
</dbReference>
<dbReference type="SMART" id="SM00176">
    <property type="entry name" value="RAN"/>
    <property type="match status" value="1"/>
</dbReference>
<reference evidence="3" key="1">
    <citation type="submission" date="2020-12" db="EMBL/GenBank/DDBJ databases">
        <authorList>
            <consortium name="Molecular Ecology Group"/>
        </authorList>
    </citation>
    <scope>NUCLEOTIDE SEQUENCE</scope>
    <source>
        <strain evidence="3">TBG_1078</strain>
    </source>
</reference>
<sequence length="107" mass="12589">MLLETAQGESQIQFKLVLVGDDGKMTFVKHHLVNWRIMTIQSNVWNTIGQEKFGGPRDYYYDVPNWHRDLVRVYENIPITLCDNKVGTKDRNVKAKSIIFHRKKNLQ</sequence>
<name>A0A811YZU3_NYCPR</name>
<evidence type="ECO:0000256" key="1">
    <source>
        <dbReference type="ARBA" id="ARBA00022741"/>
    </source>
</evidence>
<dbReference type="SUPFAM" id="SSF52540">
    <property type="entry name" value="P-loop containing nucleoside triphosphate hydrolases"/>
    <property type="match status" value="1"/>
</dbReference>
<proteinExistence type="predicted"/>
<dbReference type="InterPro" id="IPR027417">
    <property type="entry name" value="P-loop_NTPase"/>
</dbReference>
<organism evidence="3 4">
    <name type="scientific">Nyctereutes procyonoides</name>
    <name type="common">Raccoon dog</name>
    <name type="synonym">Canis procyonoides</name>
    <dbReference type="NCBI Taxonomy" id="34880"/>
    <lineage>
        <taxon>Eukaryota</taxon>
        <taxon>Metazoa</taxon>
        <taxon>Chordata</taxon>
        <taxon>Craniata</taxon>
        <taxon>Vertebrata</taxon>
        <taxon>Euteleostomi</taxon>
        <taxon>Mammalia</taxon>
        <taxon>Eutheria</taxon>
        <taxon>Laurasiatheria</taxon>
        <taxon>Carnivora</taxon>
        <taxon>Caniformia</taxon>
        <taxon>Canidae</taxon>
        <taxon>Nyctereutes</taxon>
    </lineage>
</organism>
<dbReference type="GO" id="GO:0000054">
    <property type="term" value="P:ribosomal subunit export from nucleus"/>
    <property type="evidence" value="ECO:0007669"/>
    <property type="project" value="TreeGrafter"/>
</dbReference>
<keyword evidence="4" id="KW-1185">Reference proteome</keyword>
<dbReference type="GO" id="GO:0005737">
    <property type="term" value="C:cytoplasm"/>
    <property type="evidence" value="ECO:0007669"/>
    <property type="project" value="TreeGrafter"/>
</dbReference>
<dbReference type="GO" id="GO:0003924">
    <property type="term" value="F:GTPase activity"/>
    <property type="evidence" value="ECO:0007669"/>
    <property type="project" value="InterPro"/>
</dbReference>
<comment type="caution">
    <text evidence="3">The sequence shown here is derived from an EMBL/GenBank/DDBJ whole genome shotgun (WGS) entry which is preliminary data.</text>
</comment>
<dbReference type="Proteomes" id="UP000645828">
    <property type="component" value="Unassembled WGS sequence"/>
</dbReference>
<gene>
    <name evidence="3" type="ORF">NYPRO_LOCUS14778</name>
</gene>
<protein>
    <submittedName>
        <fullName evidence="3">(raccoon dog) hypothetical protein</fullName>
    </submittedName>
</protein>
<dbReference type="EMBL" id="CAJHUB010000754">
    <property type="protein sequence ID" value="CAD7681986.1"/>
    <property type="molecule type" value="Genomic_DNA"/>
</dbReference>
<accession>A0A811YZU3</accession>
<dbReference type="PANTHER" id="PTHR24071:SF0">
    <property type="entry name" value="GTP-BINDING NUCLEAR PROTEIN RAN"/>
    <property type="match status" value="1"/>
</dbReference>
<dbReference type="AlphaFoldDB" id="A0A811YZU3"/>
<keyword evidence="2" id="KW-0342">GTP-binding</keyword>
<dbReference type="InterPro" id="IPR002041">
    <property type="entry name" value="Ran_GTPase"/>
</dbReference>
<keyword evidence="1" id="KW-0547">Nucleotide-binding</keyword>
<dbReference type="PANTHER" id="PTHR24071">
    <property type="entry name" value="RAN GTPASE"/>
    <property type="match status" value="1"/>
</dbReference>
<evidence type="ECO:0000313" key="4">
    <source>
        <dbReference type="Proteomes" id="UP000645828"/>
    </source>
</evidence>
<evidence type="ECO:0000313" key="3">
    <source>
        <dbReference type="EMBL" id="CAD7681986.1"/>
    </source>
</evidence>
<dbReference type="GO" id="GO:0005634">
    <property type="term" value="C:nucleus"/>
    <property type="evidence" value="ECO:0007669"/>
    <property type="project" value="TreeGrafter"/>
</dbReference>
<dbReference type="GO" id="GO:0006606">
    <property type="term" value="P:protein import into nucleus"/>
    <property type="evidence" value="ECO:0007669"/>
    <property type="project" value="TreeGrafter"/>
</dbReference>